<feature type="region of interest" description="Disordered" evidence="1">
    <location>
        <begin position="613"/>
        <end position="787"/>
    </location>
</feature>
<feature type="compositionally biased region" description="Polar residues" evidence="1">
    <location>
        <begin position="730"/>
        <end position="741"/>
    </location>
</feature>
<feature type="region of interest" description="Disordered" evidence="1">
    <location>
        <begin position="1"/>
        <end position="124"/>
    </location>
</feature>
<feature type="compositionally biased region" description="Polar residues" evidence="1">
    <location>
        <begin position="400"/>
        <end position="412"/>
    </location>
</feature>
<proteinExistence type="predicted"/>
<feature type="compositionally biased region" description="Basic and acidic residues" evidence="1">
    <location>
        <begin position="188"/>
        <end position="197"/>
    </location>
</feature>
<feature type="compositionally biased region" description="Polar residues" evidence="1">
    <location>
        <begin position="493"/>
        <end position="511"/>
    </location>
</feature>
<feature type="region of interest" description="Disordered" evidence="1">
    <location>
        <begin position="141"/>
        <end position="446"/>
    </location>
</feature>
<feature type="region of interest" description="Disordered" evidence="1">
    <location>
        <begin position="468"/>
        <end position="512"/>
    </location>
</feature>
<feature type="compositionally biased region" description="Polar residues" evidence="1">
    <location>
        <begin position="278"/>
        <end position="312"/>
    </location>
</feature>
<evidence type="ECO:0000313" key="3">
    <source>
        <dbReference type="Proteomes" id="UP000250266"/>
    </source>
</evidence>
<protein>
    <submittedName>
        <fullName evidence="2">Uncharacterized protein</fullName>
    </submittedName>
</protein>
<feature type="compositionally biased region" description="Basic and acidic residues" evidence="1">
    <location>
        <begin position="425"/>
        <end position="434"/>
    </location>
</feature>
<dbReference type="Proteomes" id="UP000250266">
    <property type="component" value="Unassembled WGS sequence"/>
</dbReference>
<organism evidence="2 3">
    <name type="scientific">Lepidopterella palustris CBS 459.81</name>
    <dbReference type="NCBI Taxonomy" id="1314670"/>
    <lineage>
        <taxon>Eukaryota</taxon>
        <taxon>Fungi</taxon>
        <taxon>Dikarya</taxon>
        <taxon>Ascomycota</taxon>
        <taxon>Pezizomycotina</taxon>
        <taxon>Dothideomycetes</taxon>
        <taxon>Pleosporomycetidae</taxon>
        <taxon>Mytilinidiales</taxon>
        <taxon>Argynnaceae</taxon>
        <taxon>Lepidopterella</taxon>
    </lineage>
</organism>
<keyword evidence="3" id="KW-1185">Reference proteome</keyword>
<feature type="compositionally biased region" description="Basic and acidic residues" evidence="1">
    <location>
        <begin position="256"/>
        <end position="271"/>
    </location>
</feature>
<reference evidence="2 3" key="1">
    <citation type="journal article" date="2016" name="Nat. Commun.">
        <title>Ectomycorrhizal ecology is imprinted in the genome of the dominant symbiotic fungus Cenococcum geophilum.</title>
        <authorList>
            <consortium name="DOE Joint Genome Institute"/>
            <person name="Peter M."/>
            <person name="Kohler A."/>
            <person name="Ohm R.A."/>
            <person name="Kuo A."/>
            <person name="Krutzmann J."/>
            <person name="Morin E."/>
            <person name="Arend M."/>
            <person name="Barry K.W."/>
            <person name="Binder M."/>
            <person name="Choi C."/>
            <person name="Clum A."/>
            <person name="Copeland A."/>
            <person name="Grisel N."/>
            <person name="Haridas S."/>
            <person name="Kipfer T."/>
            <person name="LaButti K."/>
            <person name="Lindquist E."/>
            <person name="Lipzen A."/>
            <person name="Maire R."/>
            <person name="Meier B."/>
            <person name="Mihaltcheva S."/>
            <person name="Molinier V."/>
            <person name="Murat C."/>
            <person name="Poggeler S."/>
            <person name="Quandt C.A."/>
            <person name="Sperisen C."/>
            <person name="Tritt A."/>
            <person name="Tisserant E."/>
            <person name="Crous P.W."/>
            <person name="Henrissat B."/>
            <person name="Nehls U."/>
            <person name="Egli S."/>
            <person name="Spatafora J.W."/>
            <person name="Grigoriev I.V."/>
            <person name="Martin F.M."/>
        </authorList>
    </citation>
    <scope>NUCLEOTIDE SEQUENCE [LARGE SCALE GENOMIC DNA]</scope>
    <source>
        <strain evidence="2 3">CBS 459.81</strain>
    </source>
</reference>
<dbReference type="EMBL" id="KV744842">
    <property type="protein sequence ID" value="OCK84218.1"/>
    <property type="molecule type" value="Genomic_DNA"/>
</dbReference>
<accession>A0A8E2EI49</accession>
<feature type="compositionally biased region" description="Polar residues" evidence="1">
    <location>
        <begin position="675"/>
        <end position="695"/>
    </location>
</feature>
<feature type="compositionally biased region" description="Low complexity" evidence="1">
    <location>
        <begin position="169"/>
        <end position="180"/>
    </location>
</feature>
<evidence type="ECO:0000313" key="2">
    <source>
        <dbReference type="EMBL" id="OCK84218.1"/>
    </source>
</evidence>
<dbReference type="OrthoDB" id="5369729at2759"/>
<feature type="compositionally biased region" description="Polar residues" evidence="1">
    <location>
        <begin position="55"/>
        <end position="77"/>
    </location>
</feature>
<feature type="compositionally biased region" description="Basic and acidic residues" evidence="1">
    <location>
        <begin position="743"/>
        <end position="752"/>
    </location>
</feature>
<name>A0A8E2EI49_9PEZI</name>
<feature type="compositionally biased region" description="Polar residues" evidence="1">
    <location>
        <begin position="624"/>
        <end position="642"/>
    </location>
</feature>
<gene>
    <name evidence="2" type="ORF">K432DRAFT_378794</name>
</gene>
<sequence>MGPGRRPSQPSQPVSHNASQQPQRRPSHQRTATAPEALPISRIPSTGDGRARRLTNPTSPNLTPSAVSSTNSASYFSPQPAASGAEARSPANRRPPASRSANGLDTSRGPPITRAYSSEVARRAQKPADFAFAHQQLMQLGLVSPGGSNSHKPSSIDSSGGSRGRRDIPGNASDSASRARSQSRQHSIHSDNRREEQMASSLDESSDYDSGRRSQLGDTLTLNKHRTGDGSRNGGSGTEADQNEDLFLNIAQDTPQKGDGEEGIHRVERRWSRIGRASNRQSLPTNAYPSSASQHDSMSPNANKTPSSLDTRQNTHRRASNLPSPSLNVRNLRDQSPISPATALDTHRSRVFGLSPQPSFSSSRSKDPDNSPQLLPQYGRRRPSFPDAAQTPPNRAHTYRPSNLHYSSSRGNDSAPHIDTPPETVNDRHSRADGTDSVDSTGAPASVWDELDELKSRIRRIELSGKMPATSGAAVSNGSGERPRTATTTVTTISSSPKHYRKPSTSPSESTIGGHAAGNLHPLLHAALAKAKEHLSTPIYRVLEATASDALELAALTGSAGPQGTLYSASSIINGVTVPDRQVRRKADSLCRSLTELCIAMCEVKTNSVASPSVRTAAAGPRRTSLQVNGESHTPTYTQQVRASIEPEGGSVPRSSPSRALSRIEARRSSIMGLNGTSRESSQEPPTPSQLQLPNRFSRAGTSLLRTRRTTNDEDDEDPTLRAPSRAMTDFSQIRSSTRSNRLSRDFNREPVPELQPSPALQHTSSLRRPPNPTAEATPLSSASLLRDGRKGYLERGTPEKSLAAEIATEREERRRVQPALGQYTGAARLPVGAVGGGLGKAGSLRGRVRGNGIGETF</sequence>
<dbReference type="AlphaFoldDB" id="A0A8E2EI49"/>
<feature type="compositionally biased region" description="Low complexity" evidence="1">
    <location>
        <begin position="87"/>
        <end position="102"/>
    </location>
</feature>
<evidence type="ECO:0000256" key="1">
    <source>
        <dbReference type="SAM" id="MobiDB-lite"/>
    </source>
</evidence>
<feature type="compositionally biased region" description="Polar residues" evidence="1">
    <location>
        <begin position="321"/>
        <end position="339"/>
    </location>
</feature>
<feature type="compositionally biased region" description="Polar residues" evidence="1">
    <location>
        <begin position="8"/>
        <end position="18"/>
    </location>
</feature>